<evidence type="ECO:0000313" key="3">
    <source>
        <dbReference type="EMBL" id="KAJ1085551.1"/>
    </source>
</evidence>
<dbReference type="Gene3D" id="3.30.70.1820">
    <property type="entry name" value="L1 transposable element, RRM domain"/>
    <property type="match status" value="1"/>
</dbReference>
<organism evidence="3 4">
    <name type="scientific">Pleurodeles waltl</name>
    <name type="common">Iberian ribbed newt</name>
    <dbReference type="NCBI Taxonomy" id="8319"/>
    <lineage>
        <taxon>Eukaryota</taxon>
        <taxon>Metazoa</taxon>
        <taxon>Chordata</taxon>
        <taxon>Craniata</taxon>
        <taxon>Vertebrata</taxon>
        <taxon>Euteleostomi</taxon>
        <taxon>Amphibia</taxon>
        <taxon>Batrachia</taxon>
        <taxon>Caudata</taxon>
        <taxon>Salamandroidea</taxon>
        <taxon>Salamandridae</taxon>
        <taxon>Pleurodelinae</taxon>
        <taxon>Pleurodeles</taxon>
    </lineage>
</organism>
<name>A0AAV7L1J9_PLEWA</name>
<accession>A0AAV7L1J9</accession>
<keyword evidence="1" id="KW-0175">Coiled coil</keyword>
<protein>
    <submittedName>
        <fullName evidence="3">Uncharacterized protein</fullName>
    </submittedName>
</protein>
<sequence>MCLPETSDGSEQAPLRSAEKAAGGVFRHWNRATLELRRARRGSARIPLRRNTSRVSTSKVADEKTEEAGAAIPEGVEGRNLKSYVASLIKSAVGLEETKEEIEKDIQRVHRNPFTRRPNSSKPRRIFINFLTYELK</sequence>
<dbReference type="EMBL" id="JANPWB010000016">
    <property type="protein sequence ID" value="KAJ1085551.1"/>
    <property type="molecule type" value="Genomic_DNA"/>
</dbReference>
<keyword evidence="4" id="KW-1185">Reference proteome</keyword>
<gene>
    <name evidence="3" type="ORF">NDU88_005681</name>
</gene>
<proteinExistence type="predicted"/>
<evidence type="ECO:0000256" key="1">
    <source>
        <dbReference type="SAM" id="Coils"/>
    </source>
</evidence>
<feature type="region of interest" description="Disordered" evidence="2">
    <location>
        <begin position="1"/>
        <end position="21"/>
    </location>
</feature>
<dbReference type="Proteomes" id="UP001066276">
    <property type="component" value="Chromosome 12"/>
</dbReference>
<evidence type="ECO:0000256" key="2">
    <source>
        <dbReference type="SAM" id="MobiDB-lite"/>
    </source>
</evidence>
<dbReference type="AlphaFoldDB" id="A0AAV7L1J9"/>
<feature type="coiled-coil region" evidence="1">
    <location>
        <begin position="85"/>
        <end position="112"/>
    </location>
</feature>
<evidence type="ECO:0000313" key="4">
    <source>
        <dbReference type="Proteomes" id="UP001066276"/>
    </source>
</evidence>
<reference evidence="3" key="1">
    <citation type="journal article" date="2022" name="bioRxiv">
        <title>Sequencing and chromosome-scale assembly of the giantPleurodeles waltlgenome.</title>
        <authorList>
            <person name="Brown T."/>
            <person name="Elewa A."/>
            <person name="Iarovenko S."/>
            <person name="Subramanian E."/>
            <person name="Araus A.J."/>
            <person name="Petzold A."/>
            <person name="Susuki M."/>
            <person name="Suzuki K.-i.T."/>
            <person name="Hayashi T."/>
            <person name="Toyoda A."/>
            <person name="Oliveira C."/>
            <person name="Osipova E."/>
            <person name="Leigh N.D."/>
            <person name="Simon A."/>
            <person name="Yun M.H."/>
        </authorList>
    </citation>
    <scope>NUCLEOTIDE SEQUENCE</scope>
    <source>
        <strain evidence="3">20211129_DDA</strain>
        <tissue evidence="3">Liver</tissue>
    </source>
</reference>
<comment type="caution">
    <text evidence="3">The sequence shown here is derived from an EMBL/GenBank/DDBJ whole genome shotgun (WGS) entry which is preliminary data.</text>
</comment>